<evidence type="ECO:0000256" key="1">
    <source>
        <dbReference type="ARBA" id="ARBA00007435"/>
    </source>
</evidence>
<dbReference type="InterPro" id="IPR000305">
    <property type="entry name" value="GIY-YIG_endonuc"/>
</dbReference>
<dbReference type="Pfam" id="PF01541">
    <property type="entry name" value="GIY-YIG"/>
    <property type="match status" value="1"/>
</dbReference>
<dbReference type="CDD" id="cd10456">
    <property type="entry name" value="GIY-YIG_UPF0213"/>
    <property type="match status" value="1"/>
</dbReference>
<dbReference type="Gene3D" id="3.40.1440.10">
    <property type="entry name" value="GIY-YIG endonuclease"/>
    <property type="match status" value="1"/>
</dbReference>
<name>A0A0R1MXT9_9LACO</name>
<sequence length="93" mass="11066">MHSSQTEDRVFWFYVLLCRDGSFYGGFTTDPVRREAEHNAGEGAKYTRSRRPVHRIYQESFTTKHDALSAEAKFKRLTRKQKEHFLTMHAVKW</sequence>
<dbReference type="Proteomes" id="UP000051330">
    <property type="component" value="Unassembled WGS sequence"/>
</dbReference>
<comment type="similarity">
    <text evidence="1">Belongs to the UPF0213 family.</text>
</comment>
<reference evidence="3 4" key="1">
    <citation type="journal article" date="2015" name="Genome Announc.">
        <title>Expanding the biotechnology potential of lactobacilli through comparative genomics of 213 strains and associated genera.</title>
        <authorList>
            <person name="Sun Z."/>
            <person name="Harris H.M."/>
            <person name="McCann A."/>
            <person name="Guo C."/>
            <person name="Argimon S."/>
            <person name="Zhang W."/>
            <person name="Yang X."/>
            <person name="Jeffery I.B."/>
            <person name="Cooney J.C."/>
            <person name="Kagawa T.F."/>
            <person name="Liu W."/>
            <person name="Song Y."/>
            <person name="Salvetti E."/>
            <person name="Wrobel A."/>
            <person name="Rasinkangas P."/>
            <person name="Parkhill J."/>
            <person name="Rea M.C."/>
            <person name="O'Sullivan O."/>
            <person name="Ritari J."/>
            <person name="Douillard F.P."/>
            <person name="Paul Ross R."/>
            <person name="Yang R."/>
            <person name="Briner A.E."/>
            <person name="Felis G.E."/>
            <person name="de Vos W.M."/>
            <person name="Barrangou R."/>
            <person name="Klaenhammer T.R."/>
            <person name="Caufield P.W."/>
            <person name="Cui Y."/>
            <person name="Zhang H."/>
            <person name="O'Toole P.W."/>
        </authorList>
    </citation>
    <scope>NUCLEOTIDE SEQUENCE [LARGE SCALE GENOMIC DNA]</scope>
    <source>
        <strain evidence="3 4">DSM 12744</strain>
    </source>
</reference>
<proteinExistence type="inferred from homology"/>
<evidence type="ECO:0000313" key="3">
    <source>
        <dbReference type="EMBL" id="KRL12982.1"/>
    </source>
</evidence>
<gene>
    <name evidence="3" type="ORF">FD09_GL002522</name>
</gene>
<dbReference type="InterPro" id="IPR050190">
    <property type="entry name" value="UPF0213_domain"/>
</dbReference>
<dbReference type="EMBL" id="AZEC01000005">
    <property type="protein sequence ID" value="KRL12982.1"/>
    <property type="molecule type" value="Genomic_DNA"/>
</dbReference>
<dbReference type="AlphaFoldDB" id="A0A0R1MXT9"/>
<dbReference type="RefSeq" id="WP_235812230.1">
    <property type="nucleotide sequence ID" value="NZ_AZEC01000005.1"/>
</dbReference>
<feature type="domain" description="GIY-YIG" evidence="2">
    <location>
        <begin position="9"/>
        <end position="84"/>
    </location>
</feature>
<comment type="caution">
    <text evidence="3">The sequence shown here is derived from an EMBL/GenBank/DDBJ whole genome shotgun (WGS) entry which is preliminary data.</text>
</comment>
<dbReference type="PANTHER" id="PTHR34477">
    <property type="entry name" value="UPF0213 PROTEIN YHBQ"/>
    <property type="match status" value="1"/>
</dbReference>
<protein>
    <recommendedName>
        <fullName evidence="2">GIY-YIG domain-containing protein</fullName>
    </recommendedName>
</protein>
<evidence type="ECO:0000313" key="4">
    <source>
        <dbReference type="Proteomes" id="UP000051330"/>
    </source>
</evidence>
<accession>A0A0R1MXT9</accession>
<dbReference type="InterPro" id="IPR035901">
    <property type="entry name" value="GIY-YIG_endonuc_sf"/>
</dbReference>
<organism evidence="3 4">
    <name type="scientific">Schleiferilactobacillus perolens DSM 12744</name>
    <dbReference type="NCBI Taxonomy" id="1423792"/>
    <lineage>
        <taxon>Bacteria</taxon>
        <taxon>Bacillati</taxon>
        <taxon>Bacillota</taxon>
        <taxon>Bacilli</taxon>
        <taxon>Lactobacillales</taxon>
        <taxon>Lactobacillaceae</taxon>
        <taxon>Schleiferilactobacillus</taxon>
    </lineage>
</organism>
<dbReference type="PANTHER" id="PTHR34477:SF1">
    <property type="entry name" value="UPF0213 PROTEIN YHBQ"/>
    <property type="match status" value="1"/>
</dbReference>
<dbReference type="STRING" id="1423792.FD09_GL002522"/>
<evidence type="ECO:0000259" key="2">
    <source>
        <dbReference type="PROSITE" id="PS50164"/>
    </source>
</evidence>
<dbReference type="PATRIC" id="fig|1423792.3.peg.2570"/>
<dbReference type="SUPFAM" id="SSF82771">
    <property type="entry name" value="GIY-YIG endonuclease"/>
    <property type="match status" value="1"/>
</dbReference>
<dbReference type="PROSITE" id="PS50164">
    <property type="entry name" value="GIY_YIG"/>
    <property type="match status" value="1"/>
</dbReference>
<keyword evidence="4" id="KW-1185">Reference proteome</keyword>